<evidence type="ECO:0000256" key="2">
    <source>
        <dbReference type="ARBA" id="ARBA00012438"/>
    </source>
</evidence>
<dbReference type="InterPro" id="IPR011623">
    <property type="entry name" value="7TMR_DISM_rcpt_extracell_dom1"/>
</dbReference>
<evidence type="ECO:0000256" key="5">
    <source>
        <dbReference type="ARBA" id="ARBA00023012"/>
    </source>
</evidence>
<keyword evidence="4" id="KW-0418">Kinase</keyword>
<feature type="transmembrane region" description="Helical" evidence="6">
    <location>
        <begin position="264"/>
        <end position="281"/>
    </location>
</feature>
<dbReference type="Gene3D" id="1.20.5.1930">
    <property type="match status" value="1"/>
</dbReference>
<dbReference type="GO" id="GO:0005524">
    <property type="term" value="F:ATP binding"/>
    <property type="evidence" value="ECO:0007669"/>
    <property type="project" value="UniProtKB-KW"/>
</dbReference>
<dbReference type="PROSITE" id="PS50109">
    <property type="entry name" value="HIS_KIN"/>
    <property type="match status" value="1"/>
</dbReference>
<evidence type="ECO:0000259" key="8">
    <source>
        <dbReference type="PROSITE" id="PS50109"/>
    </source>
</evidence>
<evidence type="ECO:0000256" key="6">
    <source>
        <dbReference type="SAM" id="Phobius"/>
    </source>
</evidence>
<evidence type="ECO:0000256" key="1">
    <source>
        <dbReference type="ARBA" id="ARBA00000085"/>
    </source>
</evidence>
<evidence type="ECO:0000256" key="3">
    <source>
        <dbReference type="ARBA" id="ARBA00022679"/>
    </source>
</evidence>
<feature type="domain" description="Histidine kinase" evidence="8">
    <location>
        <begin position="446"/>
        <end position="636"/>
    </location>
</feature>
<comment type="catalytic activity">
    <reaction evidence="1">
        <text>ATP + protein L-histidine = ADP + protein N-phospho-L-histidine.</text>
        <dbReference type="EC" id="2.7.13.3"/>
    </reaction>
</comment>
<dbReference type="PANTHER" id="PTHR24421:SF10">
    <property type="entry name" value="NITRATE_NITRITE SENSOR PROTEIN NARQ"/>
    <property type="match status" value="1"/>
</dbReference>
<dbReference type="InterPro" id="IPR036890">
    <property type="entry name" value="HATPase_C_sf"/>
</dbReference>
<feature type="signal peptide" evidence="7">
    <location>
        <begin position="1"/>
        <end position="44"/>
    </location>
</feature>
<dbReference type="AlphaFoldDB" id="A0AAP5Q7F5"/>
<dbReference type="SUPFAM" id="SSF49785">
    <property type="entry name" value="Galactose-binding domain-like"/>
    <property type="match status" value="1"/>
</dbReference>
<dbReference type="Pfam" id="PF07695">
    <property type="entry name" value="7TMR-DISM_7TM"/>
    <property type="match status" value="1"/>
</dbReference>
<keyword evidence="6" id="KW-1133">Transmembrane helix</keyword>
<dbReference type="Gene3D" id="2.60.120.260">
    <property type="entry name" value="Galactose-binding domain-like"/>
    <property type="match status" value="1"/>
</dbReference>
<dbReference type="InterPro" id="IPR050482">
    <property type="entry name" value="Sensor_HK_TwoCompSys"/>
</dbReference>
<dbReference type="SMART" id="SM00387">
    <property type="entry name" value="HATPase_c"/>
    <property type="match status" value="1"/>
</dbReference>
<dbReference type="InterPro" id="IPR003594">
    <property type="entry name" value="HATPase_dom"/>
</dbReference>
<evidence type="ECO:0000256" key="7">
    <source>
        <dbReference type="SAM" id="SignalP"/>
    </source>
</evidence>
<dbReference type="Gene3D" id="3.30.565.10">
    <property type="entry name" value="Histidine kinase-like ATPase, C-terminal domain"/>
    <property type="match status" value="1"/>
</dbReference>
<proteinExistence type="predicted"/>
<feature type="chain" id="PRO_5042885626" description="histidine kinase" evidence="7">
    <location>
        <begin position="45"/>
        <end position="642"/>
    </location>
</feature>
<keyword evidence="9" id="KW-0547">Nucleotide-binding</keyword>
<dbReference type="CDD" id="cd16917">
    <property type="entry name" value="HATPase_UhpB-NarQ-NarX-like"/>
    <property type="match status" value="1"/>
</dbReference>
<feature type="transmembrane region" description="Helical" evidence="6">
    <location>
        <begin position="378"/>
        <end position="400"/>
    </location>
</feature>
<protein>
    <recommendedName>
        <fullName evidence="2">histidine kinase</fullName>
        <ecNumber evidence="2">2.7.13.3</ecNumber>
    </recommendedName>
</protein>
<dbReference type="InterPro" id="IPR008979">
    <property type="entry name" value="Galactose-bd-like_sf"/>
</dbReference>
<feature type="transmembrane region" description="Helical" evidence="6">
    <location>
        <begin position="350"/>
        <end position="372"/>
    </location>
</feature>
<keyword evidence="6" id="KW-0812">Transmembrane</keyword>
<dbReference type="Pfam" id="PF02518">
    <property type="entry name" value="HATPase_c"/>
    <property type="match status" value="1"/>
</dbReference>
<feature type="transmembrane region" description="Helical" evidence="6">
    <location>
        <begin position="293"/>
        <end position="313"/>
    </location>
</feature>
<dbReference type="InterPro" id="IPR005467">
    <property type="entry name" value="His_kinase_dom"/>
</dbReference>
<evidence type="ECO:0000256" key="4">
    <source>
        <dbReference type="ARBA" id="ARBA00022777"/>
    </source>
</evidence>
<keyword evidence="3" id="KW-0808">Transferase</keyword>
<name>A0AAP5Q7F5_9BURK</name>
<accession>A0AAP5Q7F5</accession>
<dbReference type="EMBL" id="JANSLM010000004">
    <property type="protein sequence ID" value="MDT8838450.1"/>
    <property type="molecule type" value="Genomic_DNA"/>
</dbReference>
<dbReference type="Proteomes" id="UP001246473">
    <property type="component" value="Unassembled WGS sequence"/>
</dbReference>
<gene>
    <name evidence="9" type="ORF">ParKJ_13605</name>
</gene>
<evidence type="ECO:0000313" key="10">
    <source>
        <dbReference type="Proteomes" id="UP001246473"/>
    </source>
</evidence>
<dbReference type="PANTHER" id="PTHR24421">
    <property type="entry name" value="NITRATE/NITRITE SENSOR PROTEIN NARX-RELATED"/>
    <property type="match status" value="1"/>
</dbReference>
<keyword evidence="7" id="KW-0732">Signal</keyword>
<dbReference type="GO" id="GO:0004673">
    <property type="term" value="F:protein histidine kinase activity"/>
    <property type="evidence" value="ECO:0007669"/>
    <property type="project" value="UniProtKB-EC"/>
</dbReference>
<feature type="transmembrane region" description="Helical" evidence="6">
    <location>
        <begin position="319"/>
        <end position="341"/>
    </location>
</feature>
<reference evidence="9" key="1">
    <citation type="submission" date="2022-08" db="EMBL/GenBank/DDBJ databases">
        <authorList>
            <person name="Kim S.-J."/>
        </authorList>
    </citation>
    <scope>NUCLEOTIDE SEQUENCE</scope>
    <source>
        <strain evidence="9">KJ</strain>
    </source>
</reference>
<dbReference type="RefSeq" id="WP_244207673.1">
    <property type="nucleotide sequence ID" value="NZ_JANSLM010000004.1"/>
</dbReference>
<sequence length="642" mass="71474">MSRQEHLQETGGQLSHSGRVRSAHAWLVALICALAALHASTAAAVPAHADTLTHPHIEAARADWQSDSPPSAGWVSVSLPDDWSSRWPEFDGVVWYRLSWQQADVAHPAALMLDYLNMAGAIYLNGSLLMRDRHLLEPLTRAWNAPRYQVLSPPLLREGTNTLLIRVSGLSQYQPGLGNVSIGDPDTLQRSYEAEYWLRHDLQLSSLAVTATLGCFFFALWLMRRQEAVYGWFSLMSLAWWWVALNQVATSPWPFASTDGWESANSIALIIYSAAFTMFSIRFCERRLPRIETVLWLLVAVGTVVMLATPHSHMGMTRAVLTVAQAGSFFATCFAFLYVALRHGRTDHRILSICIAIFLIAGVHDLLTFLGILNDNRYYSALTSQLQMIGMALVLAWNFVASLRRIERFNEELNVTVDAARVELANTLHREHELEVANVRLNERLNLAHDLHDGLGGTLVSSIATLEHAPHGIPSGRFLSILKELRDDLRIIIDTASTQRPGESPLADQIGPLRHRLTSLLESHGIECRWSIAGLDRCYLPPSKSIDVMRILQEALTNVFKHSRASQVEIELHSDERELALAVRDNGIGFDPAALQQHAGTGMRSMQARAQRLGGTLRIRSAAGLTALDMQVARAEPEPMLR</sequence>
<comment type="caution">
    <text evidence="9">The sequence shown here is derived from an EMBL/GenBank/DDBJ whole genome shotgun (WGS) entry which is preliminary data.</text>
</comment>
<dbReference type="GO" id="GO:0000160">
    <property type="term" value="P:phosphorelay signal transduction system"/>
    <property type="evidence" value="ECO:0007669"/>
    <property type="project" value="UniProtKB-KW"/>
</dbReference>
<dbReference type="SUPFAM" id="SSF55874">
    <property type="entry name" value="ATPase domain of HSP90 chaperone/DNA topoisomerase II/histidine kinase"/>
    <property type="match status" value="1"/>
</dbReference>
<dbReference type="EC" id="2.7.13.3" evidence="2"/>
<organism evidence="9 10">
    <name type="scientific">Paraburkholderia fungorum</name>
    <dbReference type="NCBI Taxonomy" id="134537"/>
    <lineage>
        <taxon>Bacteria</taxon>
        <taxon>Pseudomonadati</taxon>
        <taxon>Pseudomonadota</taxon>
        <taxon>Betaproteobacteria</taxon>
        <taxon>Burkholderiales</taxon>
        <taxon>Burkholderiaceae</taxon>
        <taxon>Paraburkholderia</taxon>
    </lineage>
</organism>
<feature type="transmembrane region" description="Helical" evidence="6">
    <location>
        <begin position="228"/>
        <end position="244"/>
    </location>
</feature>
<feature type="transmembrane region" description="Helical" evidence="6">
    <location>
        <begin position="202"/>
        <end position="221"/>
    </location>
</feature>
<evidence type="ECO:0000313" key="9">
    <source>
        <dbReference type="EMBL" id="MDT8838450.1"/>
    </source>
</evidence>
<keyword evidence="6" id="KW-0472">Membrane</keyword>
<keyword evidence="5" id="KW-0902">Two-component regulatory system</keyword>
<keyword evidence="9" id="KW-0067">ATP-binding</keyword>